<dbReference type="Proteomes" id="UP000554235">
    <property type="component" value="Unassembled WGS sequence"/>
</dbReference>
<evidence type="ECO:0000256" key="4">
    <source>
        <dbReference type="ARBA" id="ARBA00022679"/>
    </source>
</evidence>
<organism evidence="16 17">
    <name type="scientific">Fusarium albosuccineum</name>
    <dbReference type="NCBI Taxonomy" id="1237068"/>
    <lineage>
        <taxon>Eukaryota</taxon>
        <taxon>Fungi</taxon>
        <taxon>Dikarya</taxon>
        <taxon>Ascomycota</taxon>
        <taxon>Pezizomycotina</taxon>
        <taxon>Sordariomycetes</taxon>
        <taxon>Hypocreomycetidae</taxon>
        <taxon>Hypocreales</taxon>
        <taxon>Nectriaceae</taxon>
        <taxon>Fusarium</taxon>
        <taxon>Fusarium decemcellulare species complex</taxon>
    </lineage>
</organism>
<evidence type="ECO:0000256" key="6">
    <source>
        <dbReference type="ARBA" id="ARBA00022777"/>
    </source>
</evidence>
<proteinExistence type="inferred from homology"/>
<dbReference type="PROSITE" id="PS51481">
    <property type="entry name" value="DHAK"/>
    <property type="match status" value="1"/>
</dbReference>
<dbReference type="InterPro" id="IPR050861">
    <property type="entry name" value="Dihydroxyacetone_Kinase"/>
</dbReference>
<comment type="similarity">
    <text evidence="3">Belongs to the dihydroxyacetone kinase (DAK) family.</text>
</comment>
<dbReference type="PANTHER" id="PTHR28629">
    <property type="entry name" value="TRIOKINASE/FMN CYCLASE"/>
    <property type="match status" value="1"/>
</dbReference>
<keyword evidence="5" id="KW-0547">Nucleotide-binding</keyword>
<dbReference type="InterPro" id="IPR004007">
    <property type="entry name" value="DhaL_dom"/>
</dbReference>
<gene>
    <name evidence="16" type="ORF">FALBO_13758</name>
</gene>
<feature type="active site" description="Tele-hemiaminal-histidine intermediate" evidence="11">
    <location>
        <position position="219"/>
    </location>
</feature>
<dbReference type="GO" id="GO:0005524">
    <property type="term" value="F:ATP binding"/>
    <property type="evidence" value="ECO:0007669"/>
    <property type="project" value="UniProtKB-KW"/>
</dbReference>
<comment type="function">
    <text evidence="1">Catalyzes both the phosphorylation of dihydroxyacetone and of glyceraldehyde.</text>
</comment>
<keyword evidence="4" id="KW-0808">Transferase</keyword>
<evidence type="ECO:0000256" key="10">
    <source>
        <dbReference type="ARBA" id="ARBA00048898"/>
    </source>
</evidence>
<dbReference type="FunFam" id="1.25.40.340:FF:000001">
    <property type="entry name" value="Dihydroxyacetone kinase 1"/>
    <property type="match status" value="1"/>
</dbReference>
<evidence type="ECO:0000256" key="5">
    <source>
        <dbReference type="ARBA" id="ARBA00022741"/>
    </source>
</evidence>
<keyword evidence="17" id="KW-1185">Reference proteome</keyword>
<dbReference type="SUPFAM" id="SSF82549">
    <property type="entry name" value="DAK1/DegV-like"/>
    <property type="match status" value="1"/>
</dbReference>
<evidence type="ECO:0000313" key="16">
    <source>
        <dbReference type="EMBL" id="KAF4459486.1"/>
    </source>
</evidence>
<dbReference type="GO" id="GO:0005829">
    <property type="term" value="C:cytosol"/>
    <property type="evidence" value="ECO:0007669"/>
    <property type="project" value="TreeGrafter"/>
</dbReference>
<evidence type="ECO:0000256" key="7">
    <source>
        <dbReference type="ARBA" id="ARBA00022798"/>
    </source>
</evidence>
<reference evidence="16 17" key="1">
    <citation type="submission" date="2020-01" db="EMBL/GenBank/DDBJ databases">
        <title>Identification and distribution of gene clusters putatively required for synthesis of sphingolipid metabolism inhibitors in phylogenetically diverse species of the filamentous fungus Fusarium.</title>
        <authorList>
            <person name="Kim H.-S."/>
            <person name="Busman M."/>
            <person name="Brown D.W."/>
            <person name="Divon H."/>
            <person name="Uhlig S."/>
            <person name="Proctor R.H."/>
        </authorList>
    </citation>
    <scope>NUCLEOTIDE SEQUENCE [LARGE SCALE GENOMIC DNA]</scope>
    <source>
        <strain evidence="16 17">NRRL 20459</strain>
    </source>
</reference>
<protein>
    <submittedName>
        <fullName evidence="16">Dihydroxyacetone kinase</fullName>
    </submittedName>
</protein>
<evidence type="ECO:0000256" key="9">
    <source>
        <dbReference type="ARBA" id="ARBA00047974"/>
    </source>
</evidence>
<evidence type="ECO:0000256" key="2">
    <source>
        <dbReference type="ARBA" id="ARBA00004778"/>
    </source>
</evidence>
<feature type="domain" description="DhaK" evidence="15">
    <location>
        <begin position="9"/>
        <end position="336"/>
    </location>
</feature>
<dbReference type="SMART" id="SM01120">
    <property type="entry name" value="Dak2"/>
    <property type="match status" value="1"/>
</dbReference>
<dbReference type="AlphaFoldDB" id="A0A8H4KZC5"/>
<evidence type="ECO:0000259" key="15">
    <source>
        <dbReference type="PROSITE" id="PS51481"/>
    </source>
</evidence>
<dbReference type="PROSITE" id="PS51480">
    <property type="entry name" value="DHAL"/>
    <property type="match status" value="1"/>
</dbReference>
<dbReference type="UniPathway" id="UPA00617">
    <property type="reaction ID" value="UER00669"/>
</dbReference>
<evidence type="ECO:0000256" key="11">
    <source>
        <dbReference type="PIRSR" id="PIRSR612734-1"/>
    </source>
</evidence>
<comment type="pathway">
    <text evidence="2">Polyol metabolism; glycerol fermentation; glycerone phosphate from glycerol (oxidative route): step 2/2.</text>
</comment>
<dbReference type="NCBIfam" id="TIGR02361">
    <property type="entry name" value="dak_ATP"/>
    <property type="match status" value="1"/>
</dbReference>
<dbReference type="SUPFAM" id="SSF101473">
    <property type="entry name" value="DhaL-like"/>
    <property type="match status" value="1"/>
</dbReference>
<feature type="region of interest" description="Disordered" evidence="13">
    <location>
        <begin position="337"/>
        <end position="371"/>
    </location>
</feature>
<feature type="binding site" evidence="12">
    <location>
        <position position="111"/>
    </location>
    <ligand>
        <name>substrate</name>
    </ligand>
</feature>
<evidence type="ECO:0000256" key="1">
    <source>
        <dbReference type="ARBA" id="ARBA00003264"/>
    </source>
</evidence>
<dbReference type="InterPro" id="IPR012734">
    <property type="entry name" value="DhaK_ATP"/>
</dbReference>
<dbReference type="GO" id="GO:0004371">
    <property type="term" value="F:glycerone kinase activity"/>
    <property type="evidence" value="ECO:0007669"/>
    <property type="project" value="UniProtKB-EC"/>
</dbReference>
<dbReference type="GO" id="GO:0019588">
    <property type="term" value="P:anaerobic glycerol catabolic process"/>
    <property type="evidence" value="ECO:0007669"/>
    <property type="project" value="UniProtKB-UniPathway"/>
</dbReference>
<dbReference type="Gene3D" id="1.25.40.340">
    <property type="match status" value="1"/>
</dbReference>
<dbReference type="OrthoDB" id="1724672at2759"/>
<evidence type="ECO:0000259" key="14">
    <source>
        <dbReference type="PROSITE" id="PS51480"/>
    </source>
</evidence>
<dbReference type="Gene3D" id="3.40.50.10440">
    <property type="entry name" value="Dihydroxyacetone kinase, domain 1"/>
    <property type="match status" value="1"/>
</dbReference>
<keyword evidence="7" id="KW-0319">Glycerol metabolism</keyword>
<dbReference type="FunFam" id="3.30.1180.20:FF:000001">
    <property type="entry name" value="Dihydroxyacetone kinase 1"/>
    <property type="match status" value="1"/>
</dbReference>
<comment type="catalytic activity">
    <reaction evidence="9">
        <text>D-glyceraldehyde + ATP = D-glyceraldehyde 3-phosphate + ADP + H(+)</text>
        <dbReference type="Rhea" id="RHEA:13941"/>
        <dbReference type="ChEBI" id="CHEBI:15378"/>
        <dbReference type="ChEBI" id="CHEBI:17378"/>
        <dbReference type="ChEBI" id="CHEBI:30616"/>
        <dbReference type="ChEBI" id="CHEBI:59776"/>
        <dbReference type="ChEBI" id="CHEBI:456216"/>
        <dbReference type="EC" id="2.7.1.28"/>
    </reaction>
</comment>
<feature type="binding site" evidence="12">
    <location>
        <begin position="55"/>
        <end position="58"/>
    </location>
    <ligand>
        <name>substrate</name>
    </ligand>
</feature>
<accession>A0A8H4KZC5</accession>
<dbReference type="FunFam" id="3.40.50.10440:FF:000001">
    <property type="entry name" value="Dihydroxyacetone kinase, DhaK subunit"/>
    <property type="match status" value="1"/>
</dbReference>
<dbReference type="PANTHER" id="PTHR28629:SF14">
    <property type="entry name" value="DIHYDROXYACETONE KINASE 1"/>
    <property type="match status" value="1"/>
</dbReference>
<keyword evidence="8" id="KW-0067">ATP-binding</keyword>
<dbReference type="Pfam" id="PF02733">
    <property type="entry name" value="Dak1"/>
    <property type="match status" value="1"/>
</dbReference>
<evidence type="ECO:0000256" key="8">
    <source>
        <dbReference type="ARBA" id="ARBA00022840"/>
    </source>
</evidence>
<comment type="catalytic activity">
    <reaction evidence="10">
        <text>dihydroxyacetone + ATP = dihydroxyacetone phosphate + ADP + H(+)</text>
        <dbReference type="Rhea" id="RHEA:15773"/>
        <dbReference type="ChEBI" id="CHEBI:15378"/>
        <dbReference type="ChEBI" id="CHEBI:16016"/>
        <dbReference type="ChEBI" id="CHEBI:30616"/>
        <dbReference type="ChEBI" id="CHEBI:57642"/>
        <dbReference type="ChEBI" id="CHEBI:456216"/>
        <dbReference type="EC" id="2.7.1.29"/>
    </reaction>
</comment>
<dbReference type="Gene3D" id="3.30.1180.20">
    <property type="entry name" value="Dihydroxyacetone kinase, domain 2"/>
    <property type="match status" value="1"/>
</dbReference>
<dbReference type="EMBL" id="JAADYS010002165">
    <property type="protein sequence ID" value="KAF4459486.1"/>
    <property type="molecule type" value="Genomic_DNA"/>
</dbReference>
<keyword evidence="6 16" id="KW-0418">Kinase</keyword>
<evidence type="ECO:0000256" key="3">
    <source>
        <dbReference type="ARBA" id="ARBA00008757"/>
    </source>
</evidence>
<dbReference type="GO" id="GO:0050354">
    <property type="term" value="F:triokinase activity"/>
    <property type="evidence" value="ECO:0007669"/>
    <property type="project" value="UniProtKB-EC"/>
</dbReference>
<dbReference type="InterPro" id="IPR036117">
    <property type="entry name" value="DhaL_dom_sf"/>
</dbReference>
<name>A0A8H4KZC5_9HYPO</name>
<evidence type="ECO:0000256" key="13">
    <source>
        <dbReference type="SAM" id="MobiDB-lite"/>
    </source>
</evidence>
<comment type="caution">
    <text evidence="16">The sequence shown here is derived from an EMBL/GenBank/DDBJ whole genome shotgun (WGS) entry which is preliminary data.</text>
</comment>
<sequence>MADTSFFTDGQALVVDALKGLCSVSDELVLNTTTKTISCSNHDPSKHVTLVSGGGAGHEPAHAAFVGQGMLSAAVSGNIFASPSVSQIIEAIHTVGGKAGTILIVKNYTGDIFHFHLAAEKARARWGHRVEVLVVGDDVAVGRKRSGKVGRRGLAGTVLVHKILGALAAKGKSIDELLAVGKQVVENLVTCGVSQGHVHIPGTAAQDEPMQLELGMGIHNEPGCYVLDPRPTLDTLIDRMLDMLLRTDDEDRGFVNFEGENPVLLLNNLGATSQLEMSAILHHVVKKLGERGLQPGRVLSGTFMTSLDASGFSITLLKATPDTIAAIDDQTTAVGWPQSIASSPESSSKRIVDTPTKATPKPAIESSGPKVDPDAFTKAVSAACESIIAAEPHITQNDRIVGDGDCGTTLSRGANAVLKALSSSPITSSTSASAAVMQIAVALESSMDGTSGALYELFVTALASSLQTLPVEAATSETWAKASGVALERLQAMTPARVGDRTLMDALIPFVESLAKGNIGQAAEAAKKGCESTKGMEASLGRAVYVAGENWGKVTDPGAEGVVAIVEGLIKGLKDTSS</sequence>
<evidence type="ECO:0000256" key="12">
    <source>
        <dbReference type="PIRSR" id="PIRSR612734-2"/>
    </source>
</evidence>
<dbReference type="Pfam" id="PF02734">
    <property type="entry name" value="Dak2"/>
    <property type="match status" value="1"/>
</dbReference>
<feature type="binding site" evidence="12">
    <location>
        <position position="106"/>
    </location>
    <ligand>
        <name>substrate</name>
    </ligand>
</feature>
<feature type="domain" description="DhaL" evidence="14">
    <location>
        <begin position="374"/>
        <end position="571"/>
    </location>
</feature>
<dbReference type="InterPro" id="IPR004006">
    <property type="entry name" value="DhaK_dom"/>
</dbReference>
<evidence type="ECO:0000313" key="17">
    <source>
        <dbReference type="Proteomes" id="UP000554235"/>
    </source>
</evidence>